<reference evidence="4 5" key="1">
    <citation type="journal article" date="2011" name="J. Bacteriol.">
        <title>Draft genome sequence of the polycyclic aromatic hydrocarbon-degrading, genetically engineered bioluminescent bioreporter Pseudomonas fluorescens HK44.</title>
        <authorList>
            <person name="Chauhan A."/>
            <person name="Layton A.C."/>
            <person name="Williams D.E."/>
            <person name="Smartt A.E."/>
            <person name="Ripp S."/>
            <person name="Karpinets T.V."/>
            <person name="Brown S.D."/>
            <person name="Sayler G.S."/>
        </authorList>
    </citation>
    <scope>NUCLEOTIDE SEQUENCE [LARGE SCALE GENOMIC DNA]</scope>
    <source>
        <strain evidence="4 5">HK44</strain>
        <plasmid evidence="4">pUTK21</plasmid>
    </source>
</reference>
<evidence type="ECO:0000256" key="1">
    <source>
        <dbReference type="ARBA" id="ARBA00006135"/>
    </source>
</evidence>
<proteinExistence type="inferred from homology"/>
<dbReference type="EMBL" id="AFOY02000029">
    <property type="protein sequence ID" value="EXF91013.1"/>
    <property type="molecule type" value="Genomic_DNA"/>
</dbReference>
<dbReference type="PATRIC" id="fig|1042209.11.peg.56"/>
<dbReference type="Gene3D" id="2.60.40.2500">
    <property type="match status" value="1"/>
</dbReference>
<keyword evidence="2 3" id="KW-0732">Signal</keyword>
<dbReference type="CDD" id="cd06911">
    <property type="entry name" value="VirB9_CagX_TrbG"/>
    <property type="match status" value="1"/>
</dbReference>
<sequence length="263" mass="29078">MKKQFVLPTAITLSLALCAFNALAAKLPRALSSDNRVKQVPYDPNQIYELVGTYGYQTSIEFEADEMVKVVALGDTISWQSMPFRNRVFLKPVEDNADTNMTVITSKRTYYFQLNSTKAKTSQSYLIRFVYPTSRVTSFNDAAETPAPAATGPVTSTGTPSSPNINYGYSGDKEAIGLQGVMDDGQFTKFLMKKGADLPQFYRVLPDGTEAMVNARREGEYWVVQRLASMFVVRSGNSYICVENLSNPYKRTVTRGARDGGGA</sequence>
<dbReference type="AlphaFoldDB" id="A0A010SI75"/>
<comment type="caution">
    <text evidence="4">The sequence shown here is derived from an EMBL/GenBank/DDBJ whole genome shotgun (WGS) entry which is preliminary data.</text>
</comment>
<protein>
    <recommendedName>
        <fullName evidence="6">Mating pair formation protein</fullName>
    </recommendedName>
</protein>
<geneLocation type="plasmid" evidence="4">
    <name>pUTK21</name>
</geneLocation>
<dbReference type="InterPro" id="IPR010258">
    <property type="entry name" value="Conjugal_tfr_TrbG/VirB9/CagX"/>
</dbReference>
<gene>
    <name evidence="4" type="ORF">HK44_029285</name>
</gene>
<dbReference type="InterPro" id="IPR033645">
    <property type="entry name" value="VirB9/CagX/TrbG_C"/>
</dbReference>
<comment type="similarity">
    <text evidence="1">Belongs to the TrbG/VirB9 family.</text>
</comment>
<accession>A0A010SI75</accession>
<evidence type="ECO:0000256" key="2">
    <source>
        <dbReference type="ARBA" id="ARBA00022729"/>
    </source>
</evidence>
<dbReference type="Pfam" id="PF03524">
    <property type="entry name" value="CagX"/>
    <property type="match status" value="1"/>
</dbReference>
<evidence type="ECO:0000313" key="5">
    <source>
        <dbReference type="Proteomes" id="UP000022611"/>
    </source>
</evidence>
<evidence type="ECO:0000313" key="4">
    <source>
        <dbReference type="EMBL" id="EXF91013.1"/>
    </source>
</evidence>
<feature type="signal peptide" evidence="3">
    <location>
        <begin position="1"/>
        <end position="24"/>
    </location>
</feature>
<evidence type="ECO:0000256" key="3">
    <source>
        <dbReference type="SAM" id="SignalP"/>
    </source>
</evidence>
<evidence type="ECO:0008006" key="6">
    <source>
        <dbReference type="Google" id="ProtNLM"/>
    </source>
</evidence>
<dbReference type="Proteomes" id="UP000022611">
    <property type="component" value="Unassembled WGS sequence"/>
</dbReference>
<dbReference type="RefSeq" id="WP_011117459.1">
    <property type="nucleotide sequence ID" value="NZ_AFOY02000029.1"/>
</dbReference>
<dbReference type="HOGENOM" id="CLU_058585_3_0_6"/>
<keyword evidence="4" id="KW-0614">Plasmid</keyword>
<organism evidence="4 5">
    <name type="scientific">Pseudomonas fluorescens HK44</name>
    <dbReference type="NCBI Taxonomy" id="1042209"/>
    <lineage>
        <taxon>Bacteria</taxon>
        <taxon>Pseudomonadati</taxon>
        <taxon>Pseudomonadota</taxon>
        <taxon>Gammaproteobacteria</taxon>
        <taxon>Pseudomonadales</taxon>
        <taxon>Pseudomonadaceae</taxon>
        <taxon>Pseudomonas</taxon>
    </lineage>
</organism>
<feature type="chain" id="PRO_5001457910" description="Mating pair formation protein" evidence="3">
    <location>
        <begin position="25"/>
        <end position="263"/>
    </location>
</feature>
<dbReference type="OrthoDB" id="5357875at2"/>
<dbReference type="InterPro" id="IPR038161">
    <property type="entry name" value="VirB9/CagX/TrbG_C_sf"/>
</dbReference>
<name>A0A010SI75_PSEFL</name>